<dbReference type="STRING" id="439228.SAMN06295920_104251"/>
<proteinExistence type="predicted"/>
<evidence type="ECO:0000313" key="2">
    <source>
        <dbReference type="Proteomes" id="UP000189818"/>
    </source>
</evidence>
<accession>A0A1T5CRJ6</accession>
<dbReference type="Proteomes" id="UP000189818">
    <property type="component" value="Unassembled WGS sequence"/>
</dbReference>
<organism evidence="1 2">
    <name type="scientific">Rhizorhabdus histidinilytica</name>
    <dbReference type="NCBI Taxonomy" id="439228"/>
    <lineage>
        <taxon>Bacteria</taxon>
        <taxon>Pseudomonadati</taxon>
        <taxon>Pseudomonadota</taxon>
        <taxon>Alphaproteobacteria</taxon>
        <taxon>Sphingomonadales</taxon>
        <taxon>Sphingomonadaceae</taxon>
        <taxon>Rhizorhabdus</taxon>
    </lineage>
</organism>
<name>A0A1T5CRJ6_9SPHN</name>
<gene>
    <name evidence="1" type="ORF">SAMN06295920_104251</name>
</gene>
<keyword evidence="2" id="KW-1185">Reference proteome</keyword>
<dbReference type="EMBL" id="FUYM01000004">
    <property type="protein sequence ID" value="SKB62079.1"/>
    <property type="molecule type" value="Genomic_DNA"/>
</dbReference>
<dbReference type="AlphaFoldDB" id="A0A1T5CRJ6"/>
<reference evidence="2" key="1">
    <citation type="submission" date="2017-02" db="EMBL/GenBank/DDBJ databases">
        <authorList>
            <person name="Varghese N."/>
            <person name="Submissions S."/>
        </authorList>
    </citation>
    <scope>NUCLEOTIDE SEQUENCE [LARGE SCALE GENOMIC DNA]</scope>
    <source>
        <strain evidence="2">UM2</strain>
    </source>
</reference>
<dbReference type="RefSeq" id="WP_079648148.1">
    <property type="nucleotide sequence ID" value="NZ_FUYM01000004.1"/>
</dbReference>
<protein>
    <submittedName>
        <fullName evidence="1">Uncharacterized protein</fullName>
    </submittedName>
</protein>
<dbReference type="OrthoDB" id="5588669at2"/>
<sequence>MIDLYLRAVDRATMDATLIAAELIAEGDDPVLDVCLDRIGSYAIVTDYDGETPIVEDVNVPVLGNFDRWDAIANIMIPPPATPFRVWMAPCRT</sequence>
<evidence type="ECO:0000313" key="1">
    <source>
        <dbReference type="EMBL" id="SKB62079.1"/>
    </source>
</evidence>